<evidence type="ECO:0000313" key="4">
    <source>
        <dbReference type="Proteomes" id="UP000572268"/>
    </source>
</evidence>
<dbReference type="AlphaFoldDB" id="A0A7J6M507"/>
<comment type="caution">
    <text evidence="2">The sequence shown here is derived from an EMBL/GenBank/DDBJ whole genome shotgun (WGS) entry which is preliminary data.</text>
</comment>
<reference evidence="3 4" key="1">
    <citation type="submission" date="2020-04" db="EMBL/GenBank/DDBJ databases">
        <title>Perkinsus olseni comparative genomics.</title>
        <authorList>
            <person name="Bogema D.R."/>
        </authorList>
    </citation>
    <scope>NUCLEOTIDE SEQUENCE [LARGE SCALE GENOMIC DNA]</scope>
    <source>
        <strain evidence="1">ATCC PRA-179</strain>
        <strain evidence="2">ATCC PRA-31</strain>
    </source>
</reference>
<evidence type="ECO:0000313" key="1">
    <source>
        <dbReference type="EMBL" id="KAF4659092.1"/>
    </source>
</evidence>
<evidence type="ECO:0000313" key="3">
    <source>
        <dbReference type="Proteomes" id="UP000570595"/>
    </source>
</evidence>
<dbReference type="EMBL" id="JABANN010000210">
    <property type="protein sequence ID" value="KAF4666240.1"/>
    <property type="molecule type" value="Genomic_DNA"/>
</dbReference>
<evidence type="ECO:0000313" key="2">
    <source>
        <dbReference type="EMBL" id="KAF4666240.1"/>
    </source>
</evidence>
<dbReference type="EMBL" id="JABAHT010000282">
    <property type="protein sequence ID" value="KAF4659092.1"/>
    <property type="molecule type" value="Genomic_DNA"/>
</dbReference>
<sequence>MAVRWPRFDRQGGTSRVDEVCTSLNHSTPYKEREQFTVKFIPIKMSPAKSIIITTAAAMVVNLAPLGEAIEAAASVNPLHLEEVTRFSEQSLLHSEGDFL</sequence>
<proteinExistence type="predicted"/>
<protein>
    <submittedName>
        <fullName evidence="2">Uncharacterized protein</fullName>
    </submittedName>
</protein>
<organism evidence="2 4">
    <name type="scientific">Perkinsus olseni</name>
    <name type="common">Perkinsus atlanticus</name>
    <dbReference type="NCBI Taxonomy" id="32597"/>
    <lineage>
        <taxon>Eukaryota</taxon>
        <taxon>Sar</taxon>
        <taxon>Alveolata</taxon>
        <taxon>Perkinsozoa</taxon>
        <taxon>Perkinsea</taxon>
        <taxon>Perkinsida</taxon>
        <taxon>Perkinsidae</taxon>
        <taxon>Perkinsus</taxon>
    </lineage>
</organism>
<gene>
    <name evidence="2" type="ORF">FOL46_003191</name>
    <name evidence="1" type="ORF">FOZ61_005021</name>
</gene>
<accession>A0A7J6M507</accession>
<dbReference type="Proteomes" id="UP000570595">
    <property type="component" value="Unassembled WGS sequence"/>
</dbReference>
<name>A0A7J6M507_PEROL</name>
<dbReference type="Proteomes" id="UP000572268">
    <property type="component" value="Unassembled WGS sequence"/>
</dbReference>